<feature type="domain" description="HAMP" evidence="2">
    <location>
        <begin position="309"/>
        <end position="362"/>
    </location>
</feature>
<evidence type="ECO:0000313" key="4">
    <source>
        <dbReference type="Proteomes" id="UP000323142"/>
    </source>
</evidence>
<dbReference type="EMBL" id="VUOA01000041">
    <property type="protein sequence ID" value="KAA2234881.1"/>
    <property type="molecule type" value="Genomic_DNA"/>
</dbReference>
<accession>A0A5B2V7D4</accession>
<dbReference type="Proteomes" id="UP000323142">
    <property type="component" value="Unassembled WGS sequence"/>
</dbReference>
<gene>
    <name evidence="3" type="ORF">F0L46_22380</name>
</gene>
<dbReference type="AlphaFoldDB" id="A0A5B2V7D4"/>
<dbReference type="RefSeq" id="WP_149821866.1">
    <property type="nucleotide sequence ID" value="NZ_VUOA01000041.1"/>
</dbReference>
<dbReference type="PANTHER" id="PTHR32089:SF112">
    <property type="entry name" value="LYSOZYME-LIKE PROTEIN-RELATED"/>
    <property type="match status" value="1"/>
</dbReference>
<reference evidence="3 4" key="2">
    <citation type="submission" date="2019-09" db="EMBL/GenBank/DDBJ databases">
        <authorList>
            <person name="Jin C."/>
        </authorList>
    </citation>
    <scope>NUCLEOTIDE SEQUENCE [LARGE SCALE GENOMIC DNA]</scope>
    <source>
        <strain evidence="3 4">BN140002</strain>
    </source>
</reference>
<keyword evidence="1" id="KW-1133">Transmembrane helix</keyword>
<dbReference type="GO" id="GO:0007165">
    <property type="term" value="P:signal transduction"/>
    <property type="evidence" value="ECO:0007669"/>
    <property type="project" value="InterPro"/>
</dbReference>
<evidence type="ECO:0000259" key="2">
    <source>
        <dbReference type="PROSITE" id="PS50885"/>
    </source>
</evidence>
<evidence type="ECO:0000313" key="3">
    <source>
        <dbReference type="EMBL" id="KAA2234881.1"/>
    </source>
</evidence>
<dbReference type="Gene3D" id="6.10.340.10">
    <property type="match status" value="1"/>
</dbReference>
<dbReference type="CDD" id="cd06225">
    <property type="entry name" value="HAMP"/>
    <property type="match status" value="1"/>
</dbReference>
<comment type="caution">
    <text evidence="3">The sequence shown here is derived from an EMBL/GenBank/DDBJ whole genome shotgun (WGS) entry which is preliminary data.</text>
</comment>
<sequence length="381" mass="41573">MPLQLSRFSVKIQIAAIGACAVAGVLVIGGIHASGQTSMARFKAAQTAANELREIATEMNVGLLEMRRSEKDFFLRREDRHAERHEKLVREFEADLPKFAGPLSRIPELSGLSPKISSVREGFQVYRKHFAQAVDLERKLGLTEAAGLEGALRTSVHAIEAKVGSADEAKLTNSVLMMRRHEKDFMLRSDPRYIAEMATRAKEFAKLLETSAITGRVFEDIKAGMAAYQRDFAAFADTRVALRAETKALSEAYATIDPVVDEIIKAVEKRYQDATSALQDADDLTSRSLWFALALTLAVVAAAAFLIGRAISKPLVELANVMGQVAKGDLGVRVDGGERGDEIGLMARALQVFKEALIAKKAADEAAASENAAKMRRAQRL</sequence>
<dbReference type="InterPro" id="IPR032255">
    <property type="entry name" value="HBM"/>
</dbReference>
<dbReference type="PROSITE" id="PS50885">
    <property type="entry name" value="HAMP"/>
    <property type="match status" value="1"/>
</dbReference>
<evidence type="ECO:0000256" key="1">
    <source>
        <dbReference type="SAM" id="Phobius"/>
    </source>
</evidence>
<organism evidence="3 4">
    <name type="scientific">Salinarimonas soli</name>
    <dbReference type="NCBI Taxonomy" id="1638099"/>
    <lineage>
        <taxon>Bacteria</taxon>
        <taxon>Pseudomonadati</taxon>
        <taxon>Pseudomonadota</taxon>
        <taxon>Alphaproteobacteria</taxon>
        <taxon>Hyphomicrobiales</taxon>
        <taxon>Salinarimonadaceae</taxon>
        <taxon>Salinarimonas</taxon>
    </lineage>
</organism>
<feature type="transmembrane region" description="Helical" evidence="1">
    <location>
        <begin position="12"/>
        <end position="33"/>
    </location>
</feature>
<dbReference type="PANTHER" id="PTHR32089">
    <property type="entry name" value="METHYL-ACCEPTING CHEMOTAXIS PROTEIN MCPB"/>
    <property type="match status" value="1"/>
</dbReference>
<dbReference type="OrthoDB" id="3289104at2"/>
<dbReference type="InterPro" id="IPR003660">
    <property type="entry name" value="HAMP_dom"/>
</dbReference>
<feature type="non-terminal residue" evidence="3">
    <location>
        <position position="381"/>
    </location>
</feature>
<reference evidence="3 4" key="1">
    <citation type="submission" date="2019-09" db="EMBL/GenBank/DDBJ databases">
        <title>Salinarimonas rosea gen. nov., sp. nov., a new member of the a-2 subgroup of the Proteobacteria.</title>
        <authorList>
            <person name="Liu J."/>
        </authorList>
    </citation>
    <scope>NUCLEOTIDE SEQUENCE [LARGE SCALE GENOMIC DNA]</scope>
    <source>
        <strain evidence="3 4">BN140002</strain>
    </source>
</reference>
<keyword evidence="4" id="KW-1185">Reference proteome</keyword>
<dbReference type="GO" id="GO:0016020">
    <property type="term" value="C:membrane"/>
    <property type="evidence" value="ECO:0007669"/>
    <property type="project" value="InterPro"/>
</dbReference>
<keyword evidence="1" id="KW-0812">Transmembrane</keyword>
<keyword evidence="1" id="KW-0472">Membrane</keyword>
<protein>
    <submittedName>
        <fullName evidence="3">HAMP domain-containing protein</fullName>
    </submittedName>
</protein>
<name>A0A5B2V7D4_9HYPH</name>
<feature type="transmembrane region" description="Helical" evidence="1">
    <location>
        <begin position="289"/>
        <end position="308"/>
    </location>
</feature>
<dbReference type="Pfam" id="PF00672">
    <property type="entry name" value="HAMP"/>
    <property type="match status" value="1"/>
</dbReference>
<dbReference type="SUPFAM" id="SSF158472">
    <property type="entry name" value="HAMP domain-like"/>
    <property type="match status" value="1"/>
</dbReference>
<dbReference type="SMART" id="SM00304">
    <property type="entry name" value="HAMP"/>
    <property type="match status" value="1"/>
</dbReference>
<dbReference type="SMART" id="SM01358">
    <property type="entry name" value="HBM"/>
    <property type="match status" value="1"/>
</dbReference>
<proteinExistence type="predicted"/>